<sequence length="342" mass="38795">MRARREETNGQRGSRSQYALANQILDIVRDRRLEEGDRLAEVALATQLGVSRTPVRAALSLLAQEEIVRARPNQGYVLLKGWTALKSTILAAPSSSDDELYLDLIRERLQGEIPNTVTQTMLLDRFKTSRAVLLRTLSRMAEEGIVTKNKGRGWTFQPAIDTSVALRNSYDFRIMVEPAALMLETFEIDMVALDRARARHLWLLEQGETLAPSSLELFAIDAQFHEMMAGFSNNSFFVQAIQHQNRMRRLLEYQGIQPVQRIVTWVKEHMEIMDALCANDRELAARRMRAHLENAYVSTMKLTAEAQKTAAAARAKAKTRDRQSAPRRRDRSDISAENDIAG</sequence>
<comment type="caution">
    <text evidence="6">The sequence shown here is derived from an EMBL/GenBank/DDBJ whole genome shotgun (WGS) entry which is preliminary data.</text>
</comment>
<protein>
    <submittedName>
        <fullName evidence="6">DNA-binding GntR family transcriptional regulator</fullName>
    </submittedName>
</protein>
<keyword evidence="3" id="KW-0804">Transcription</keyword>
<keyword evidence="2 6" id="KW-0238">DNA-binding</keyword>
<dbReference type="Pfam" id="PF07729">
    <property type="entry name" value="FCD"/>
    <property type="match status" value="1"/>
</dbReference>
<dbReference type="SUPFAM" id="SSF46785">
    <property type="entry name" value="Winged helix' DNA-binding domain"/>
    <property type="match status" value="1"/>
</dbReference>
<evidence type="ECO:0000256" key="2">
    <source>
        <dbReference type="ARBA" id="ARBA00023125"/>
    </source>
</evidence>
<evidence type="ECO:0000256" key="3">
    <source>
        <dbReference type="ARBA" id="ARBA00023163"/>
    </source>
</evidence>
<dbReference type="SMART" id="SM00345">
    <property type="entry name" value="HTH_GNTR"/>
    <property type="match status" value="2"/>
</dbReference>
<evidence type="ECO:0000259" key="5">
    <source>
        <dbReference type="PROSITE" id="PS50949"/>
    </source>
</evidence>
<dbReference type="Proteomes" id="UP001230253">
    <property type="component" value="Unassembled WGS sequence"/>
</dbReference>
<evidence type="ECO:0000313" key="6">
    <source>
        <dbReference type="EMBL" id="MDQ0325628.1"/>
    </source>
</evidence>
<dbReference type="SUPFAM" id="SSF48008">
    <property type="entry name" value="GntR ligand-binding domain-like"/>
    <property type="match status" value="1"/>
</dbReference>
<dbReference type="PANTHER" id="PTHR43537">
    <property type="entry name" value="TRANSCRIPTIONAL REGULATOR, GNTR FAMILY"/>
    <property type="match status" value="1"/>
</dbReference>
<dbReference type="InterPro" id="IPR036388">
    <property type="entry name" value="WH-like_DNA-bd_sf"/>
</dbReference>
<dbReference type="InterPro" id="IPR008920">
    <property type="entry name" value="TF_FadR/GntR_C"/>
</dbReference>
<accession>A0ABU0C616</accession>
<dbReference type="PROSITE" id="PS50949">
    <property type="entry name" value="HTH_GNTR"/>
    <property type="match status" value="1"/>
</dbReference>
<dbReference type="Gene3D" id="1.20.120.530">
    <property type="entry name" value="GntR ligand-binding domain-like"/>
    <property type="match status" value="1"/>
</dbReference>
<dbReference type="CDD" id="cd07377">
    <property type="entry name" value="WHTH_GntR"/>
    <property type="match status" value="1"/>
</dbReference>
<dbReference type="GO" id="GO:0003677">
    <property type="term" value="F:DNA binding"/>
    <property type="evidence" value="ECO:0007669"/>
    <property type="project" value="UniProtKB-KW"/>
</dbReference>
<reference evidence="6 7" key="1">
    <citation type="submission" date="2023-07" db="EMBL/GenBank/DDBJ databases">
        <title>Genomic Encyclopedia of Type Strains, Phase IV (KMG-IV): sequencing the most valuable type-strain genomes for metagenomic binning, comparative biology and taxonomic classification.</title>
        <authorList>
            <person name="Goeker M."/>
        </authorList>
    </citation>
    <scope>NUCLEOTIDE SEQUENCE [LARGE SCALE GENOMIC DNA]</scope>
    <source>
        <strain evidence="6 7">DSM 11549</strain>
    </source>
</reference>
<dbReference type="InterPro" id="IPR036390">
    <property type="entry name" value="WH_DNA-bd_sf"/>
</dbReference>
<dbReference type="Pfam" id="PF00392">
    <property type="entry name" value="GntR"/>
    <property type="match status" value="1"/>
</dbReference>
<gene>
    <name evidence="6" type="ORF">J2R99_001477</name>
</gene>
<feature type="region of interest" description="Disordered" evidence="4">
    <location>
        <begin position="308"/>
        <end position="342"/>
    </location>
</feature>
<keyword evidence="1" id="KW-0805">Transcription regulation</keyword>
<proteinExistence type="predicted"/>
<dbReference type="EMBL" id="JAUSUK010000001">
    <property type="protein sequence ID" value="MDQ0325628.1"/>
    <property type="molecule type" value="Genomic_DNA"/>
</dbReference>
<dbReference type="PANTHER" id="PTHR43537:SF5">
    <property type="entry name" value="UXU OPERON TRANSCRIPTIONAL REGULATOR"/>
    <property type="match status" value="1"/>
</dbReference>
<dbReference type="Gene3D" id="1.10.10.10">
    <property type="entry name" value="Winged helix-like DNA-binding domain superfamily/Winged helix DNA-binding domain"/>
    <property type="match status" value="1"/>
</dbReference>
<evidence type="ECO:0000256" key="1">
    <source>
        <dbReference type="ARBA" id="ARBA00023015"/>
    </source>
</evidence>
<evidence type="ECO:0000256" key="4">
    <source>
        <dbReference type="SAM" id="MobiDB-lite"/>
    </source>
</evidence>
<feature type="domain" description="HTH gntR-type" evidence="5">
    <location>
        <begin position="14"/>
        <end position="81"/>
    </location>
</feature>
<organism evidence="6 7">
    <name type="scientific">Rhodopseudomonas julia</name>
    <dbReference type="NCBI Taxonomy" id="200617"/>
    <lineage>
        <taxon>Bacteria</taxon>
        <taxon>Pseudomonadati</taxon>
        <taxon>Pseudomonadota</taxon>
        <taxon>Alphaproteobacteria</taxon>
        <taxon>Hyphomicrobiales</taxon>
        <taxon>Nitrobacteraceae</taxon>
        <taxon>Rhodopseudomonas</taxon>
    </lineage>
</organism>
<dbReference type="SMART" id="SM00895">
    <property type="entry name" value="FCD"/>
    <property type="match status" value="1"/>
</dbReference>
<evidence type="ECO:0000313" key="7">
    <source>
        <dbReference type="Proteomes" id="UP001230253"/>
    </source>
</evidence>
<dbReference type="RefSeq" id="WP_307153808.1">
    <property type="nucleotide sequence ID" value="NZ_JAUSUK010000001.1"/>
</dbReference>
<dbReference type="InterPro" id="IPR000524">
    <property type="entry name" value="Tscrpt_reg_HTH_GntR"/>
</dbReference>
<dbReference type="InterPro" id="IPR011711">
    <property type="entry name" value="GntR_C"/>
</dbReference>
<name>A0ABU0C616_9BRAD</name>
<keyword evidence="7" id="KW-1185">Reference proteome</keyword>